<protein>
    <recommendedName>
        <fullName evidence="3">Apple domain-containing protein</fullName>
    </recommendedName>
</protein>
<dbReference type="AlphaFoldDB" id="A0A0G4F1H0"/>
<feature type="compositionally biased region" description="Acidic residues" evidence="1">
    <location>
        <begin position="364"/>
        <end position="391"/>
    </location>
</feature>
<feature type="region of interest" description="Disordered" evidence="1">
    <location>
        <begin position="497"/>
        <end position="528"/>
    </location>
</feature>
<accession>A0A0G4F1H0</accession>
<dbReference type="Proteomes" id="UP000041254">
    <property type="component" value="Unassembled WGS sequence"/>
</dbReference>
<dbReference type="SUPFAM" id="SSF57414">
    <property type="entry name" value="Hairpin loop containing domain-like"/>
    <property type="match status" value="1"/>
</dbReference>
<feature type="domain" description="Apple" evidence="3">
    <location>
        <begin position="83"/>
        <end position="130"/>
    </location>
</feature>
<organism evidence="4 5">
    <name type="scientific">Vitrella brassicaformis (strain CCMP3155)</name>
    <dbReference type="NCBI Taxonomy" id="1169540"/>
    <lineage>
        <taxon>Eukaryota</taxon>
        <taxon>Sar</taxon>
        <taxon>Alveolata</taxon>
        <taxon>Colpodellida</taxon>
        <taxon>Vitrellaceae</taxon>
        <taxon>Vitrella</taxon>
    </lineage>
</organism>
<evidence type="ECO:0000259" key="3">
    <source>
        <dbReference type="Pfam" id="PF00024"/>
    </source>
</evidence>
<feature type="region of interest" description="Disordered" evidence="1">
    <location>
        <begin position="307"/>
        <end position="400"/>
    </location>
</feature>
<reference evidence="4 5" key="1">
    <citation type="submission" date="2014-11" db="EMBL/GenBank/DDBJ databases">
        <authorList>
            <person name="Zhu J."/>
            <person name="Qi W."/>
            <person name="Song R."/>
        </authorList>
    </citation>
    <scope>NUCLEOTIDE SEQUENCE [LARGE SCALE GENOMIC DNA]</scope>
</reference>
<feature type="chain" id="PRO_5005187952" description="Apple domain-containing protein" evidence="2">
    <location>
        <begin position="23"/>
        <end position="661"/>
    </location>
</feature>
<dbReference type="Pfam" id="PF00024">
    <property type="entry name" value="PAN_1"/>
    <property type="match status" value="1"/>
</dbReference>
<name>A0A0G4F1H0_VITBC</name>
<evidence type="ECO:0000313" key="4">
    <source>
        <dbReference type="EMBL" id="CEM05573.1"/>
    </source>
</evidence>
<sequence length="661" mass="71579">MFPSYLSIPFALFLLAAPVGIAQPPELLQPTITDAGPPMSTQQQGNGLRGSANRVTATTAQAPTSATRCAAWWIDHEFDSPEGAVEKVVPQAATARMCQAACAMSNDCKWFSFSGKRVCNLFDAVPMEYRVVEGAVSGGKSCTQIRPAYRKGLLGGFLYVPLGGNKTDDGEAAAFKAISADKGPIAVPFEGTPPVLKLTPAVTDDFTIVAVLANQSATDARTLSGRVRWTLLEYDNDKRTTEKSSILPSEGRANANAFHFDSFFPWAATDRQPSTMAPKESCSQGNVLDVILCNQFASLLRVSETANKAEDQDAEEEKENENESGEDQNESVLEKLQKQISKTKGEVETKGRADGPAEEKLDGPEDVLTDDEAEEQEDLADSAAEEGDENEAPVNTDEVAGVEEGYVTPSDQYLTDKLGLLFSGFRKTGKDASQMPRKTFALRAQYFSESTDGSPPGPPLLMYVEVLPLSNQGMFHYNRLSQGHKVRDLPITGWDTETTGEQAEEDDGDKPSEGTTNKRKKRKGEPKMKTIRCGDTVVVNTKEGHSLGADIKCGMLVSKEGLAYDVQPAPAKRGMVYRVFVGNATALEVEAESGGPDSVFRNATVLAMMDDYNDASAMYKCHEGRLQQSIMLPGFAHLAVGDYKDRNEGVATTLRISCSYI</sequence>
<dbReference type="Gene3D" id="3.50.4.10">
    <property type="entry name" value="Hepatocyte Growth Factor"/>
    <property type="match status" value="1"/>
</dbReference>
<evidence type="ECO:0000256" key="1">
    <source>
        <dbReference type="SAM" id="MobiDB-lite"/>
    </source>
</evidence>
<feature type="compositionally biased region" description="Basic and acidic residues" evidence="1">
    <location>
        <begin position="332"/>
        <end position="363"/>
    </location>
</feature>
<feature type="signal peptide" evidence="2">
    <location>
        <begin position="1"/>
        <end position="22"/>
    </location>
</feature>
<dbReference type="VEuPathDB" id="CryptoDB:Vbra_8730"/>
<evidence type="ECO:0000313" key="5">
    <source>
        <dbReference type="Proteomes" id="UP000041254"/>
    </source>
</evidence>
<keyword evidence="2" id="KW-0732">Signal</keyword>
<dbReference type="InParanoid" id="A0A0G4F1H0"/>
<dbReference type="InterPro" id="IPR003609">
    <property type="entry name" value="Pan_app"/>
</dbReference>
<gene>
    <name evidence="4" type="ORF">Vbra_8730</name>
</gene>
<dbReference type="EMBL" id="CDMY01000360">
    <property type="protein sequence ID" value="CEM05573.1"/>
    <property type="molecule type" value="Genomic_DNA"/>
</dbReference>
<keyword evidence="5" id="KW-1185">Reference proteome</keyword>
<proteinExistence type="predicted"/>
<evidence type="ECO:0000256" key="2">
    <source>
        <dbReference type="SAM" id="SignalP"/>
    </source>
</evidence>
<feature type="compositionally biased region" description="Acidic residues" evidence="1">
    <location>
        <begin position="312"/>
        <end position="329"/>
    </location>
</feature>